<dbReference type="EMBL" id="BOOZ01000014">
    <property type="protein sequence ID" value="GIJ09679.1"/>
    <property type="molecule type" value="Genomic_DNA"/>
</dbReference>
<proteinExistence type="predicted"/>
<gene>
    <name evidence="1" type="ORF">Van01_28930</name>
</gene>
<dbReference type="RefSeq" id="WP_204007021.1">
    <property type="nucleotide sequence ID" value="NZ_BOOZ01000014.1"/>
</dbReference>
<sequence>MEQITRRGFLDETVAVTRERDATTTHLYLMLREGGDIGVQWEQPGADHLREYRVVDADGPACPHCVIIEAVVELAPVLPLDMLRTARSRVQYETVLRTGMLPAPAFARQSASREVTWLGDCHGATGNPHTGADCAEHAAIGPSVVDDPLDVDPVAVLPRALREMPGPIDVRERLRLARDWRDTAAEVARRSRYAETAWGFLRGCAVLGVPAAGVPGVVYALAPDAPADERPFAERYATTVRALSGQTSLRYADRVCLVPDPVPGSERMPSFAGAVDIAAGQPVRTLRLPSSRRPLSRLGRGILLLFEARHTMLTRQVQQPRDWESEAALHVFEFGMLEEVGGPAYISAVAAYLDALRREGDLLAQPQKVLDRKRRKALAQVFGDIDDAELHLWGSVAYRNAIKLMLGSQAAFAEHLRRQAS</sequence>
<reference evidence="1 2" key="1">
    <citation type="submission" date="2021-01" db="EMBL/GenBank/DDBJ databases">
        <title>Whole genome shotgun sequence of Verrucosispora andamanensis NBRC 109075.</title>
        <authorList>
            <person name="Komaki H."/>
            <person name="Tamura T."/>
        </authorList>
    </citation>
    <scope>NUCLEOTIDE SEQUENCE [LARGE SCALE GENOMIC DNA]</scope>
    <source>
        <strain evidence="1 2">NBRC 109075</strain>
    </source>
</reference>
<evidence type="ECO:0000313" key="1">
    <source>
        <dbReference type="EMBL" id="GIJ09679.1"/>
    </source>
</evidence>
<keyword evidence="2" id="KW-1185">Reference proteome</keyword>
<name>A0ABQ4HVI5_9ACTN</name>
<accession>A0ABQ4HVI5</accession>
<dbReference type="Proteomes" id="UP000647017">
    <property type="component" value="Unassembled WGS sequence"/>
</dbReference>
<evidence type="ECO:0000313" key="2">
    <source>
        <dbReference type="Proteomes" id="UP000647017"/>
    </source>
</evidence>
<organism evidence="1 2">
    <name type="scientific">Micromonospora andamanensis</name>
    <dbReference type="NCBI Taxonomy" id="1287068"/>
    <lineage>
        <taxon>Bacteria</taxon>
        <taxon>Bacillati</taxon>
        <taxon>Actinomycetota</taxon>
        <taxon>Actinomycetes</taxon>
        <taxon>Micromonosporales</taxon>
        <taxon>Micromonosporaceae</taxon>
        <taxon>Micromonospora</taxon>
    </lineage>
</organism>
<comment type="caution">
    <text evidence="1">The sequence shown here is derived from an EMBL/GenBank/DDBJ whole genome shotgun (WGS) entry which is preliminary data.</text>
</comment>
<protein>
    <submittedName>
        <fullName evidence="1">Uncharacterized protein</fullName>
    </submittedName>
</protein>